<gene>
    <name evidence="2" type="ORF">PRUPE_2G106700</name>
</gene>
<proteinExistence type="predicted"/>
<organism evidence="2 3">
    <name type="scientific">Prunus persica</name>
    <name type="common">Peach</name>
    <name type="synonym">Amygdalus persica</name>
    <dbReference type="NCBI Taxonomy" id="3760"/>
    <lineage>
        <taxon>Eukaryota</taxon>
        <taxon>Viridiplantae</taxon>
        <taxon>Streptophyta</taxon>
        <taxon>Embryophyta</taxon>
        <taxon>Tracheophyta</taxon>
        <taxon>Spermatophyta</taxon>
        <taxon>Magnoliopsida</taxon>
        <taxon>eudicotyledons</taxon>
        <taxon>Gunneridae</taxon>
        <taxon>Pentapetalae</taxon>
        <taxon>rosids</taxon>
        <taxon>fabids</taxon>
        <taxon>Rosales</taxon>
        <taxon>Rosaceae</taxon>
        <taxon>Amygdaloideae</taxon>
        <taxon>Amygdaleae</taxon>
        <taxon>Prunus</taxon>
    </lineage>
</organism>
<reference evidence="2 3" key="1">
    <citation type="journal article" date="2013" name="Nat. Genet.">
        <title>The high-quality draft genome of peach (Prunus persica) identifies unique patterns of genetic diversity, domestication and genome evolution.</title>
        <authorList>
            <consortium name="International Peach Genome Initiative"/>
            <person name="Verde I."/>
            <person name="Abbott A.G."/>
            <person name="Scalabrin S."/>
            <person name="Jung S."/>
            <person name="Shu S."/>
            <person name="Marroni F."/>
            <person name="Zhebentyayeva T."/>
            <person name="Dettori M.T."/>
            <person name="Grimwood J."/>
            <person name="Cattonaro F."/>
            <person name="Zuccolo A."/>
            <person name="Rossini L."/>
            <person name="Jenkins J."/>
            <person name="Vendramin E."/>
            <person name="Meisel L.A."/>
            <person name="Decroocq V."/>
            <person name="Sosinski B."/>
            <person name="Prochnik S."/>
            <person name="Mitros T."/>
            <person name="Policriti A."/>
            <person name="Cipriani G."/>
            <person name="Dondini L."/>
            <person name="Ficklin S."/>
            <person name="Goodstein D.M."/>
            <person name="Xuan P."/>
            <person name="Del Fabbro C."/>
            <person name="Aramini V."/>
            <person name="Copetti D."/>
            <person name="Gonzalez S."/>
            <person name="Horner D.S."/>
            <person name="Falchi R."/>
            <person name="Lucas S."/>
            <person name="Mica E."/>
            <person name="Maldonado J."/>
            <person name="Lazzari B."/>
            <person name="Bielenberg D."/>
            <person name="Pirona R."/>
            <person name="Miculan M."/>
            <person name="Barakat A."/>
            <person name="Testolin R."/>
            <person name="Stella A."/>
            <person name="Tartarini S."/>
            <person name="Tonutti P."/>
            <person name="Arus P."/>
            <person name="Orellana A."/>
            <person name="Wells C."/>
            <person name="Main D."/>
            <person name="Vizzotto G."/>
            <person name="Silva H."/>
            <person name="Salamini F."/>
            <person name="Schmutz J."/>
            <person name="Morgante M."/>
            <person name="Rokhsar D.S."/>
        </authorList>
    </citation>
    <scope>NUCLEOTIDE SEQUENCE [LARGE SCALE GENOMIC DNA]</scope>
    <source>
        <strain evidence="3">cv. Nemared</strain>
    </source>
</reference>
<name>A0A251QE43_PRUPE</name>
<accession>A0A251QE43</accession>
<protein>
    <recommendedName>
        <fullName evidence="4">Secreted protein</fullName>
    </recommendedName>
</protein>
<keyword evidence="3" id="KW-1185">Reference proteome</keyword>
<dbReference type="Proteomes" id="UP000006882">
    <property type="component" value="Chromosome G2"/>
</dbReference>
<dbReference type="EMBL" id="CM007652">
    <property type="protein sequence ID" value="ONI22097.1"/>
    <property type="molecule type" value="Genomic_DNA"/>
</dbReference>
<dbReference type="Gramene" id="ONI22097">
    <property type="protein sequence ID" value="ONI22097"/>
    <property type="gene ID" value="PRUPE_2G106700"/>
</dbReference>
<sequence>MKAIILLHSVFLNSVVFLFISHSCGLARPQTKDPPQPEPNPCNQSHIFVSRQIYFKNRQQSIGRKGSSFSS</sequence>
<feature type="chain" id="PRO_5012535553" description="Secreted protein" evidence="1">
    <location>
        <begin position="28"/>
        <end position="71"/>
    </location>
</feature>
<evidence type="ECO:0000313" key="2">
    <source>
        <dbReference type="EMBL" id="ONI22097.1"/>
    </source>
</evidence>
<keyword evidence="1" id="KW-0732">Signal</keyword>
<dbReference type="AlphaFoldDB" id="A0A251QE43"/>
<evidence type="ECO:0000256" key="1">
    <source>
        <dbReference type="SAM" id="SignalP"/>
    </source>
</evidence>
<evidence type="ECO:0008006" key="4">
    <source>
        <dbReference type="Google" id="ProtNLM"/>
    </source>
</evidence>
<evidence type="ECO:0000313" key="3">
    <source>
        <dbReference type="Proteomes" id="UP000006882"/>
    </source>
</evidence>
<feature type="signal peptide" evidence="1">
    <location>
        <begin position="1"/>
        <end position="27"/>
    </location>
</feature>